<dbReference type="AlphaFoldDB" id="E3H3H7"/>
<accession>E3H3H7</accession>
<dbReference type="Proteomes" id="UP000000387">
    <property type="component" value="Chromosome"/>
</dbReference>
<reference evidence="2" key="1">
    <citation type="submission" date="2010-10" db="EMBL/GenBank/DDBJ databases">
        <title>The complete genome of Rothia dentocariosa ATCC 17931.</title>
        <authorList>
            <person name="Muzny D."/>
            <person name="Qin X."/>
            <person name="Buhay C."/>
            <person name="Dugan-Rocha S."/>
            <person name="Ding Y."/>
            <person name="Chen G."/>
            <person name="Hawes A."/>
            <person name="Holder M."/>
            <person name="Jhangiani S."/>
            <person name="Johnson A."/>
            <person name="Khan Z."/>
            <person name="Li Z."/>
            <person name="Liu W."/>
            <person name="Liu X."/>
            <person name="Perez L."/>
            <person name="Shen H."/>
            <person name="Wang Q."/>
            <person name="Watt J."/>
            <person name="Xi L."/>
            <person name="Xin Y."/>
            <person name="Zhou J."/>
            <person name="Deng J."/>
            <person name="Jiang H."/>
            <person name="Liu Y."/>
            <person name="Qu J."/>
            <person name="Song X.-Z."/>
            <person name="Zhang L."/>
            <person name="Villasana D."/>
            <person name="Johnson A."/>
            <person name="Liu J."/>
            <person name="Liyanage D."/>
            <person name="Lorensuhewa L."/>
            <person name="Robinson T."/>
            <person name="Song A."/>
            <person name="Song B.-B."/>
            <person name="Dinh H."/>
            <person name="Thornton R."/>
            <person name="Coyle M."/>
            <person name="Francisco L."/>
            <person name="Jackson L."/>
            <person name="Javaid M."/>
            <person name="Korchina V."/>
            <person name="Kovar C."/>
            <person name="Mata R."/>
            <person name="Mathew T."/>
            <person name="Ngo R."/>
            <person name="Nguyen L."/>
            <person name="Nguyen N."/>
            <person name="Okwuonu G."/>
            <person name="Ongeri F."/>
            <person name="Pham C."/>
            <person name="Simmons D."/>
            <person name="Wilczek-Boney K."/>
            <person name="Hale W."/>
            <person name="Jakkamsetti A."/>
            <person name="Pham P."/>
            <person name="Ruth R."/>
            <person name="San Lucas F."/>
            <person name="Warren J."/>
            <person name="Zhang J."/>
            <person name="Zhao Z."/>
            <person name="Zhou C."/>
            <person name="Zhu D."/>
            <person name="Lee S."/>
            <person name="Bess C."/>
            <person name="Blankenburg K."/>
            <person name="Forbes L."/>
            <person name="Fu Q."/>
            <person name="Gubbala S."/>
            <person name="Hirani K."/>
            <person name="Jayaseelan J.C."/>
            <person name="Lara F."/>
            <person name="Munidasa M."/>
            <person name="Palculict T."/>
            <person name="Patil S."/>
            <person name="Pu L.-L."/>
            <person name="Saada N."/>
            <person name="Tang L."/>
            <person name="Weissenberger G."/>
            <person name="Zhu Y."/>
            <person name="Hemphill L."/>
            <person name="Shang Y."/>
            <person name="Youmans B."/>
            <person name="Ayvaz T."/>
            <person name="Ross M."/>
            <person name="Santibanez J."/>
            <person name="Aqrawi P."/>
            <person name="Gross S."/>
            <person name="Joshi V."/>
            <person name="Fowler G."/>
            <person name="Nazareth L."/>
            <person name="Reid J."/>
            <person name="Worley K."/>
            <person name="Petrosino J."/>
            <person name="Highlander S."/>
            <person name="Gibbs R."/>
        </authorList>
    </citation>
    <scope>NUCLEOTIDE SEQUENCE [LARGE SCALE GENOMIC DNA]</scope>
    <source>
        <strain evidence="2">ATCC 17931 / CDC X599 / XDIA</strain>
    </source>
</reference>
<sequence>MVLWCAEIFSNFLHQKNTQRRVFLMTLENSELSRRKLLRTTAIGVPAAGLLAFGSTLVTATSANAVEVDGYWGSETSTGFQKFLNAFLSAGLDVDGMISSQPLSMASSCSGIVGGWEWVEDSQAKGSPTIGLMFMWLTHDPDDTLEAKTQEGSASLIQETGEPLSNNQISPTHIKLMQGHYGLTRDGVLSAPSQTIKALQKEINQYVG</sequence>
<protein>
    <submittedName>
        <fullName evidence="1">Tat pathway signal sequence domain protein</fullName>
    </submittedName>
</protein>
<organism evidence="1 2">
    <name type="scientific">Rothia dentocariosa (strain ATCC 17931 / CDC X599 / XDIA)</name>
    <dbReference type="NCBI Taxonomy" id="762948"/>
    <lineage>
        <taxon>Bacteria</taxon>
        <taxon>Bacillati</taxon>
        <taxon>Actinomycetota</taxon>
        <taxon>Actinomycetes</taxon>
        <taxon>Micrococcales</taxon>
        <taxon>Micrococcaceae</taxon>
        <taxon>Rothia</taxon>
    </lineage>
</organism>
<dbReference type="eggNOG" id="COG3409">
    <property type="taxonomic scope" value="Bacteria"/>
</dbReference>
<dbReference type="KEGG" id="rdn:HMPREF0733_10982"/>
<evidence type="ECO:0000313" key="1">
    <source>
        <dbReference type="EMBL" id="ADP40439.1"/>
    </source>
</evidence>
<proteinExistence type="predicted"/>
<gene>
    <name evidence="1" type="ordered locus">HMPREF0733_10982</name>
</gene>
<dbReference type="HOGENOM" id="CLU_135638_0_0_11"/>
<name>E3H3H7_ROTDC</name>
<evidence type="ECO:0000313" key="2">
    <source>
        <dbReference type="Proteomes" id="UP000000387"/>
    </source>
</evidence>
<dbReference type="EMBL" id="CP002280">
    <property type="protein sequence ID" value="ADP40439.1"/>
    <property type="molecule type" value="Genomic_DNA"/>
</dbReference>